<organism evidence="6 7">
    <name type="scientific">Williamsia herbipolensis</name>
    <dbReference type="NCBI Taxonomy" id="1603258"/>
    <lineage>
        <taxon>Bacteria</taxon>
        <taxon>Bacillati</taxon>
        <taxon>Actinomycetota</taxon>
        <taxon>Actinomycetes</taxon>
        <taxon>Mycobacteriales</taxon>
        <taxon>Nocardiaceae</taxon>
        <taxon>Williamsia</taxon>
    </lineage>
</organism>
<protein>
    <submittedName>
        <fullName evidence="6">Alpha/beta fold hydrolase</fullName>
    </submittedName>
</protein>
<dbReference type="Pfam" id="PF13193">
    <property type="entry name" value="AMP-binding_C"/>
    <property type="match status" value="1"/>
</dbReference>
<dbReference type="EMBL" id="CP108021">
    <property type="protein sequence ID" value="WUM19004.1"/>
    <property type="molecule type" value="Genomic_DNA"/>
</dbReference>
<dbReference type="Gene3D" id="3.30.300.30">
    <property type="match status" value="1"/>
</dbReference>
<dbReference type="PANTHER" id="PTHR43767:SF10">
    <property type="entry name" value="SURFACTIN SYNTHASE SUBUNIT 1"/>
    <property type="match status" value="1"/>
</dbReference>
<dbReference type="SUPFAM" id="SSF47336">
    <property type="entry name" value="ACP-like"/>
    <property type="match status" value="1"/>
</dbReference>
<evidence type="ECO:0000256" key="2">
    <source>
        <dbReference type="ARBA" id="ARBA00022450"/>
    </source>
</evidence>
<keyword evidence="6" id="KW-0378">Hydrolase</keyword>
<sequence>MLTASATDVPEADAVVGRDGRITHADLFEQASAAAAILAGAGSGPVAIHLDDRIEPVVMAFGALLAGRALVPLDPQLTADRVSRILALAEAELWDADRMRAADAVTPGERRARLDDAATIVFTSGSTGKPKGVVFDHENAVGKAYEAAVGQRLTHGDRIADVMPLGFSAGLTTLFSGLLAGATVLLADSRRMGVETLMEWLHDQRPTVVNSSVSLVRRLAADARDGVLRPLSTVRQITFYGEPSTREDVLLARHLSEPAPRVVNWYGSTEVGLVGHTVFDPDDEVPPGRVAAGKGLPGPRQVTIVDDEGSILAAGRTGEVIVVGGTIAVGYAGRSSDRFLPDSGSGRGYRTGDRGFLDPDGTLHVLGRADDAVKIRGYLVEPAEIEVAIVAMPSVDEVFVRGIDHDGGTELVAYVASASESATALERRVRAHVSATLAPWMVPRFVVGMGALPRTDRGKVDRAALPSPVTTPEPRRRRRSPDVVESAVRLALTRASVDAELDADQDLVAAGVDSLALARIATTVRQMLHVEVDLAAFAAAPTIDTLTRGVREANRSGGTRDRGGVLVPLRAEGDDTPLVLVAGAGAPASAFVPLVRSLTPGRKVYGLQARGLEQPGRPDRSIVAMARRNIEQLRSAQPHGPYHLAGHSMGGMVALEMAAQLADDGESVRHVVLIDSSLTEASVAELDVAAGLPDDDVHFDAGAPVQAEMTMTHRQLVGLFLRLPVAGRKVFDPVTQWIVFYHRGVRMVRRHRVRHIDAPVTVLCAQGSTHRRSRWESVTSGRVDLVAVPGGHVNVLHAPHVAAVAHAIDAALHT</sequence>
<feature type="region of interest" description="Disordered" evidence="4">
    <location>
        <begin position="458"/>
        <end position="483"/>
    </location>
</feature>
<dbReference type="Pfam" id="PF00501">
    <property type="entry name" value="AMP-binding"/>
    <property type="match status" value="2"/>
</dbReference>
<evidence type="ECO:0000256" key="3">
    <source>
        <dbReference type="ARBA" id="ARBA00022553"/>
    </source>
</evidence>
<dbReference type="InterPro" id="IPR020845">
    <property type="entry name" value="AMP-binding_CS"/>
</dbReference>
<dbReference type="Gene3D" id="3.40.50.12780">
    <property type="entry name" value="N-terminal domain of ligase-like"/>
    <property type="match status" value="1"/>
</dbReference>
<accession>A0AAU4JYZ2</accession>
<proteinExistence type="predicted"/>
<dbReference type="Pfam" id="PF00550">
    <property type="entry name" value="PP-binding"/>
    <property type="match status" value="1"/>
</dbReference>
<dbReference type="InterPro" id="IPR006162">
    <property type="entry name" value="Ppantetheine_attach_site"/>
</dbReference>
<gene>
    <name evidence="6" type="ORF">OG579_14875</name>
</gene>
<dbReference type="Proteomes" id="UP001432128">
    <property type="component" value="Chromosome"/>
</dbReference>
<dbReference type="PROSITE" id="PS00012">
    <property type="entry name" value="PHOSPHOPANTETHEINE"/>
    <property type="match status" value="1"/>
</dbReference>
<dbReference type="GO" id="GO:0016787">
    <property type="term" value="F:hydrolase activity"/>
    <property type="evidence" value="ECO:0007669"/>
    <property type="project" value="UniProtKB-KW"/>
</dbReference>
<dbReference type="InterPro" id="IPR001031">
    <property type="entry name" value="Thioesterase"/>
</dbReference>
<dbReference type="RefSeq" id="WP_328856570.1">
    <property type="nucleotide sequence ID" value="NZ_CP108021.1"/>
</dbReference>
<dbReference type="PANTHER" id="PTHR43767">
    <property type="entry name" value="LONG-CHAIN-FATTY-ACID--COA LIGASE"/>
    <property type="match status" value="1"/>
</dbReference>
<dbReference type="KEGG" id="whr:OG579_14875"/>
<reference evidence="6 7" key="1">
    <citation type="submission" date="2022-10" db="EMBL/GenBank/DDBJ databases">
        <title>The complete genomes of actinobacterial strains from the NBC collection.</title>
        <authorList>
            <person name="Joergensen T.S."/>
            <person name="Alvarez Arevalo M."/>
            <person name="Sterndorff E.B."/>
            <person name="Faurdal D."/>
            <person name="Vuksanovic O."/>
            <person name="Mourched A.-S."/>
            <person name="Charusanti P."/>
            <person name="Shaw S."/>
            <person name="Blin K."/>
            <person name="Weber T."/>
        </authorList>
    </citation>
    <scope>NUCLEOTIDE SEQUENCE [LARGE SCALE GENOMIC DNA]</scope>
    <source>
        <strain evidence="6 7">NBC_00319</strain>
    </source>
</reference>
<dbReference type="InterPro" id="IPR000873">
    <property type="entry name" value="AMP-dep_synth/lig_dom"/>
</dbReference>
<keyword evidence="3" id="KW-0597">Phosphoprotein</keyword>
<name>A0AAU4JYZ2_9NOCA</name>
<dbReference type="InterPro" id="IPR020802">
    <property type="entry name" value="TesA-like"/>
</dbReference>
<dbReference type="InterPro" id="IPR036736">
    <property type="entry name" value="ACP-like_sf"/>
</dbReference>
<dbReference type="SUPFAM" id="SSF53474">
    <property type="entry name" value="alpha/beta-Hydrolases"/>
    <property type="match status" value="1"/>
</dbReference>
<evidence type="ECO:0000256" key="4">
    <source>
        <dbReference type="SAM" id="MobiDB-lite"/>
    </source>
</evidence>
<keyword evidence="2" id="KW-0596">Phosphopantetheine</keyword>
<dbReference type="SUPFAM" id="SSF56801">
    <property type="entry name" value="Acetyl-CoA synthetase-like"/>
    <property type="match status" value="1"/>
</dbReference>
<dbReference type="InterPro" id="IPR025110">
    <property type="entry name" value="AMP-bd_C"/>
</dbReference>
<dbReference type="Pfam" id="PF00975">
    <property type="entry name" value="Thioesterase"/>
    <property type="match status" value="1"/>
</dbReference>
<dbReference type="GO" id="GO:0016877">
    <property type="term" value="F:ligase activity, forming carbon-sulfur bonds"/>
    <property type="evidence" value="ECO:0007669"/>
    <property type="project" value="UniProtKB-ARBA"/>
</dbReference>
<dbReference type="InterPro" id="IPR050237">
    <property type="entry name" value="ATP-dep_AMP-bd_enzyme"/>
</dbReference>
<dbReference type="InterPro" id="IPR029058">
    <property type="entry name" value="AB_hydrolase_fold"/>
</dbReference>
<evidence type="ECO:0000313" key="7">
    <source>
        <dbReference type="Proteomes" id="UP001432128"/>
    </source>
</evidence>
<dbReference type="InterPro" id="IPR042099">
    <property type="entry name" value="ANL_N_sf"/>
</dbReference>
<dbReference type="InterPro" id="IPR009081">
    <property type="entry name" value="PP-bd_ACP"/>
</dbReference>
<comment type="cofactor">
    <cofactor evidence="1">
        <name>pantetheine 4'-phosphate</name>
        <dbReference type="ChEBI" id="CHEBI:47942"/>
    </cofactor>
</comment>
<dbReference type="AlphaFoldDB" id="A0AAU4JYZ2"/>
<evidence type="ECO:0000259" key="5">
    <source>
        <dbReference type="PROSITE" id="PS50075"/>
    </source>
</evidence>
<dbReference type="SMART" id="SM00824">
    <property type="entry name" value="PKS_TE"/>
    <property type="match status" value="1"/>
</dbReference>
<dbReference type="Gene3D" id="3.40.50.1820">
    <property type="entry name" value="alpha/beta hydrolase"/>
    <property type="match status" value="1"/>
</dbReference>
<evidence type="ECO:0000313" key="6">
    <source>
        <dbReference type="EMBL" id="WUM19004.1"/>
    </source>
</evidence>
<dbReference type="PROSITE" id="PS00455">
    <property type="entry name" value="AMP_BINDING"/>
    <property type="match status" value="1"/>
</dbReference>
<dbReference type="Gene3D" id="1.10.1200.10">
    <property type="entry name" value="ACP-like"/>
    <property type="match status" value="1"/>
</dbReference>
<keyword evidence="7" id="KW-1185">Reference proteome</keyword>
<evidence type="ECO:0000256" key="1">
    <source>
        <dbReference type="ARBA" id="ARBA00001957"/>
    </source>
</evidence>
<dbReference type="InterPro" id="IPR045851">
    <property type="entry name" value="AMP-bd_C_sf"/>
</dbReference>
<feature type="domain" description="Carrier" evidence="5">
    <location>
        <begin position="478"/>
        <end position="554"/>
    </location>
</feature>
<dbReference type="PROSITE" id="PS50075">
    <property type="entry name" value="CARRIER"/>
    <property type="match status" value="1"/>
</dbReference>